<dbReference type="RefSeq" id="WP_186745221.1">
    <property type="nucleotide sequence ID" value="NZ_CP060394.1"/>
</dbReference>
<evidence type="ECO:0000313" key="2">
    <source>
        <dbReference type="Proteomes" id="UP000515312"/>
    </source>
</evidence>
<protein>
    <submittedName>
        <fullName evidence="1">Uncharacterized protein</fullName>
    </submittedName>
</protein>
<gene>
    <name evidence="1" type="ORF">H7849_06930</name>
</gene>
<dbReference type="KEGG" id="adin:H7849_06930"/>
<dbReference type="EMBL" id="CP060394">
    <property type="protein sequence ID" value="QNI33657.1"/>
    <property type="molecule type" value="Genomic_DNA"/>
</dbReference>
<name>A0A7G8BM87_9BACT</name>
<dbReference type="Proteomes" id="UP000515312">
    <property type="component" value="Chromosome"/>
</dbReference>
<organism evidence="1 2">
    <name type="scientific">Alloacidobacterium dinghuense</name>
    <dbReference type="NCBI Taxonomy" id="2763107"/>
    <lineage>
        <taxon>Bacteria</taxon>
        <taxon>Pseudomonadati</taxon>
        <taxon>Acidobacteriota</taxon>
        <taxon>Terriglobia</taxon>
        <taxon>Terriglobales</taxon>
        <taxon>Acidobacteriaceae</taxon>
        <taxon>Alloacidobacterium</taxon>
    </lineage>
</organism>
<sequence>MSTAVGDQRVFTELWISFVSLVRSYIAAHDLGRIEGRAFVDEGEDGRLTVREQNRILVVDFDVQTGKGEWAMYDDEPGPERRLSGGGFRIGADSLVTFSDRRSAVEMEIAAEAFTAKVFDQD</sequence>
<evidence type="ECO:0000313" key="1">
    <source>
        <dbReference type="EMBL" id="QNI33657.1"/>
    </source>
</evidence>
<dbReference type="AlphaFoldDB" id="A0A7G8BM87"/>
<keyword evidence="2" id="KW-1185">Reference proteome</keyword>
<proteinExistence type="predicted"/>
<reference evidence="1 2" key="1">
    <citation type="submission" date="2020-08" db="EMBL/GenBank/DDBJ databases">
        <title>Edaphobacter telluris sp. nov. and Acidobacterium dinghuensis sp. nov., two acidobacteria isolated from forest soil.</title>
        <authorList>
            <person name="Fu J."/>
            <person name="Qiu L."/>
        </authorList>
    </citation>
    <scope>NUCLEOTIDE SEQUENCE [LARGE SCALE GENOMIC DNA]</scope>
    <source>
        <strain evidence="1">4Y35</strain>
    </source>
</reference>
<accession>A0A7G8BM87</accession>